<name>A0A2S6MUZ8_RHOGL</name>
<dbReference type="GO" id="GO:0015288">
    <property type="term" value="F:porin activity"/>
    <property type="evidence" value="ECO:0007669"/>
    <property type="project" value="InterPro"/>
</dbReference>
<comment type="similarity">
    <text evidence="1 2">Belongs to the OprB family.</text>
</comment>
<evidence type="ECO:0000313" key="3">
    <source>
        <dbReference type="EMBL" id="PPQ26195.1"/>
    </source>
</evidence>
<dbReference type="EMBL" id="NHRY01000272">
    <property type="protein sequence ID" value="PPQ26195.1"/>
    <property type="molecule type" value="Genomic_DNA"/>
</dbReference>
<proteinExistence type="inferred from homology"/>
<reference evidence="3 4" key="1">
    <citation type="journal article" date="2018" name="Arch. Microbiol.">
        <title>New insights into the metabolic potential of the phototrophic purple bacterium Rhodopila globiformis DSM 161(T) from its draft genome sequence and evidence for a vanadium-dependent nitrogenase.</title>
        <authorList>
            <person name="Imhoff J.F."/>
            <person name="Rahn T."/>
            <person name="Kunzel S."/>
            <person name="Neulinger S.C."/>
        </authorList>
    </citation>
    <scope>NUCLEOTIDE SEQUENCE [LARGE SCALE GENOMIC DNA]</scope>
    <source>
        <strain evidence="3 4">DSM 161</strain>
    </source>
</reference>
<comment type="caution">
    <text evidence="3">The sequence shown here is derived from an EMBL/GenBank/DDBJ whole genome shotgun (WGS) entry which is preliminary data.</text>
</comment>
<accession>A0A2S6MUZ8</accession>
<gene>
    <name evidence="3" type="ORF">CCS01_30705</name>
</gene>
<dbReference type="Gene3D" id="2.40.160.180">
    <property type="entry name" value="Carbohydrate-selective porin OprB"/>
    <property type="match status" value="1"/>
</dbReference>
<dbReference type="Pfam" id="PF04966">
    <property type="entry name" value="OprB"/>
    <property type="match status" value="1"/>
</dbReference>
<organism evidence="3 4">
    <name type="scientific">Rhodopila globiformis</name>
    <name type="common">Rhodopseudomonas globiformis</name>
    <dbReference type="NCBI Taxonomy" id="1071"/>
    <lineage>
        <taxon>Bacteria</taxon>
        <taxon>Pseudomonadati</taxon>
        <taxon>Pseudomonadota</taxon>
        <taxon>Alphaproteobacteria</taxon>
        <taxon>Acetobacterales</taxon>
        <taxon>Acetobacteraceae</taxon>
        <taxon>Rhodopila</taxon>
    </lineage>
</organism>
<keyword evidence="4" id="KW-1185">Reference proteome</keyword>
<dbReference type="Proteomes" id="UP000239724">
    <property type="component" value="Unassembled WGS sequence"/>
</dbReference>
<evidence type="ECO:0000256" key="1">
    <source>
        <dbReference type="ARBA" id="ARBA00008769"/>
    </source>
</evidence>
<dbReference type="AlphaFoldDB" id="A0A2S6MUZ8"/>
<sequence length="517" mass="55735">MEPTPAAASKAGGTDDSAVRPIWGLPGLQCWAKANANANESHLTFCRRGPMRHLSSALRPASCLGGLVLATVLCAPGAALAQTSGPTPQPEPVPVTPEQAAQVTTEQWAIHGQTTYTQQLQPGFRSPFEGPQSLPADANGRETFDATLYLGFRPWQGAEIWLNPEVDQGFGLGNSFGVAGYLSGEAYKLGQTDPYYRMSRAFFRQTINLGGGIEKIDADLNQLAGTQTANRLVFTVGKFSVVDIFDTNKYAHDPRNDFLNWAILDIGAFDYAADAWGVTYGAAAEWYEGRYAARVGLFDMPAEPNSIHLSLPLLQQTQFVTELEERHTLWDQPGKIKLLYWLSRGNLGTYSDALALGYATGTVPSTGAVRNYRSKYGVGFNLEQQIVPDLGMFVKGGWSQGGVEEDAFTDINASVTVGLSLAGTRWGRPNDTVGLATAINEISAIGSRYLAAGGLGGIVGDGALFKSGPESIVETYYNFAAFSWANIAADYQFVNNPAYNQQRGPVSVFALRLHAQF</sequence>
<dbReference type="InterPro" id="IPR007049">
    <property type="entry name" value="Carb-sel_porin_OprB"/>
</dbReference>
<dbReference type="GO" id="GO:0016020">
    <property type="term" value="C:membrane"/>
    <property type="evidence" value="ECO:0007669"/>
    <property type="project" value="InterPro"/>
</dbReference>
<evidence type="ECO:0000313" key="4">
    <source>
        <dbReference type="Proteomes" id="UP000239724"/>
    </source>
</evidence>
<protein>
    <submittedName>
        <fullName evidence="3">Uncharacterized protein</fullName>
    </submittedName>
</protein>
<evidence type="ECO:0000256" key="2">
    <source>
        <dbReference type="RuleBase" id="RU363072"/>
    </source>
</evidence>
<dbReference type="GO" id="GO:0008643">
    <property type="term" value="P:carbohydrate transport"/>
    <property type="evidence" value="ECO:0007669"/>
    <property type="project" value="InterPro"/>
</dbReference>
<dbReference type="InterPro" id="IPR038673">
    <property type="entry name" value="OprB_sf"/>
</dbReference>